<evidence type="ECO:0000256" key="1">
    <source>
        <dbReference type="ARBA" id="ARBA00004141"/>
    </source>
</evidence>
<dbReference type="GO" id="GO:0016020">
    <property type="term" value="C:membrane"/>
    <property type="evidence" value="ECO:0007669"/>
    <property type="project" value="UniProtKB-SubCell"/>
</dbReference>
<dbReference type="KEGG" id="aplc:110975618"/>
<dbReference type="OMA" id="ELRIFIF"/>
<name>A0A8B7XVL9_ACAPL</name>
<evidence type="ECO:0000256" key="2">
    <source>
        <dbReference type="ARBA" id="ARBA00022692"/>
    </source>
</evidence>
<evidence type="ECO:0000256" key="3">
    <source>
        <dbReference type="ARBA" id="ARBA00022989"/>
    </source>
</evidence>
<accession>A0A8B7XVL9</accession>
<keyword evidence="3 7" id="KW-1133">Transmembrane helix</keyword>
<dbReference type="InterPro" id="IPR050578">
    <property type="entry name" value="MARVEL-CKLF_proteins"/>
</dbReference>
<dbReference type="RefSeq" id="XP_022083916.1">
    <property type="nucleotide sequence ID" value="XM_022228224.1"/>
</dbReference>
<dbReference type="PANTHER" id="PTHR22776">
    <property type="entry name" value="MARVEL-CONTAINING POTENTIAL LIPID RAFT-ASSOCIATED PROTEIN"/>
    <property type="match status" value="1"/>
</dbReference>
<dbReference type="InterPro" id="IPR008253">
    <property type="entry name" value="Marvel"/>
</dbReference>
<evidence type="ECO:0000256" key="7">
    <source>
        <dbReference type="SAM" id="Phobius"/>
    </source>
</evidence>
<dbReference type="OrthoDB" id="6347385at2759"/>
<protein>
    <submittedName>
        <fullName evidence="10">Uncharacterized protein LOC110975618</fullName>
    </submittedName>
</protein>
<feature type="region of interest" description="Disordered" evidence="6">
    <location>
        <begin position="1"/>
        <end position="75"/>
    </location>
</feature>
<evidence type="ECO:0000256" key="4">
    <source>
        <dbReference type="ARBA" id="ARBA00023136"/>
    </source>
</evidence>
<feature type="transmembrane region" description="Helical" evidence="7">
    <location>
        <begin position="99"/>
        <end position="117"/>
    </location>
</feature>
<evidence type="ECO:0000256" key="5">
    <source>
        <dbReference type="PROSITE-ProRule" id="PRU00581"/>
    </source>
</evidence>
<feature type="transmembrane region" description="Helical" evidence="7">
    <location>
        <begin position="208"/>
        <end position="231"/>
    </location>
</feature>
<comment type="subcellular location">
    <subcellularLocation>
        <location evidence="1">Membrane</location>
        <topology evidence="1">Multi-pass membrane protein</topology>
    </subcellularLocation>
</comment>
<dbReference type="GeneID" id="110975618"/>
<dbReference type="PANTHER" id="PTHR22776:SF49">
    <property type="entry name" value="MARVEL DOMAIN-CONTAINING PROTEIN"/>
    <property type="match status" value="1"/>
</dbReference>
<dbReference type="Pfam" id="PF01284">
    <property type="entry name" value="MARVEL"/>
    <property type="match status" value="1"/>
</dbReference>
<feature type="domain" description="MARVEL" evidence="8">
    <location>
        <begin position="89"/>
        <end position="234"/>
    </location>
</feature>
<organism evidence="9 10">
    <name type="scientific">Acanthaster planci</name>
    <name type="common">Crown-of-thorns starfish</name>
    <dbReference type="NCBI Taxonomy" id="133434"/>
    <lineage>
        <taxon>Eukaryota</taxon>
        <taxon>Metazoa</taxon>
        <taxon>Echinodermata</taxon>
        <taxon>Eleutherozoa</taxon>
        <taxon>Asterozoa</taxon>
        <taxon>Asteroidea</taxon>
        <taxon>Valvatacea</taxon>
        <taxon>Valvatida</taxon>
        <taxon>Acanthasteridae</taxon>
        <taxon>Acanthaster</taxon>
    </lineage>
</organism>
<keyword evidence="9" id="KW-1185">Reference proteome</keyword>
<dbReference type="Proteomes" id="UP000694845">
    <property type="component" value="Unplaced"/>
</dbReference>
<evidence type="ECO:0000256" key="6">
    <source>
        <dbReference type="SAM" id="MobiDB-lite"/>
    </source>
</evidence>
<reference evidence="10" key="1">
    <citation type="submission" date="2025-08" db="UniProtKB">
        <authorList>
            <consortium name="RefSeq"/>
        </authorList>
    </citation>
    <scope>IDENTIFICATION</scope>
</reference>
<keyword evidence="4 5" id="KW-0472">Membrane</keyword>
<dbReference type="PROSITE" id="PS51225">
    <property type="entry name" value="MARVEL"/>
    <property type="match status" value="1"/>
</dbReference>
<evidence type="ECO:0000313" key="10">
    <source>
        <dbReference type="RefSeq" id="XP_022083916.1"/>
    </source>
</evidence>
<gene>
    <name evidence="10" type="primary">LOC110975618</name>
</gene>
<keyword evidence="2 5" id="KW-0812">Transmembrane</keyword>
<sequence>MYQPVTEEIPPDEKPPDSPDSFQLARGDERPVEEQDDLPEADHAAVVDDPGVEFSSSRSGLPPRDHQAGSGAASQQQRDRFYLRWEPHYLTTLPGIMKMLQLVITLTALICSTNISYRGSDYLALPAAWKFRVFVFTSVLSLLCCIGLLFCRATNVARSLPIDWLMLDIILSCCLSFLYFVASCMIASASAAYNRTFIVADWTARNKLIAGVVLGYTCSLLYAVHVLGIHIRFKRRVQFRHQLLQVDSGSIDSIQPEV</sequence>
<dbReference type="AlphaFoldDB" id="A0A8B7XVL9"/>
<feature type="transmembrane region" description="Helical" evidence="7">
    <location>
        <begin position="162"/>
        <end position="188"/>
    </location>
</feature>
<proteinExistence type="predicted"/>
<evidence type="ECO:0000259" key="8">
    <source>
        <dbReference type="PROSITE" id="PS51225"/>
    </source>
</evidence>
<evidence type="ECO:0000313" key="9">
    <source>
        <dbReference type="Proteomes" id="UP000694845"/>
    </source>
</evidence>
<feature type="transmembrane region" description="Helical" evidence="7">
    <location>
        <begin position="129"/>
        <end position="150"/>
    </location>
</feature>